<keyword evidence="3" id="KW-1185">Reference proteome</keyword>
<dbReference type="EMBL" id="CM001221">
    <property type="protein sequence ID" value="KEH27950.1"/>
    <property type="molecule type" value="Genomic_DNA"/>
</dbReference>
<evidence type="ECO:0000313" key="1">
    <source>
        <dbReference type="EMBL" id="KEH27950.1"/>
    </source>
</evidence>
<sequence length="59" mass="6935">MGNQQPINISPSLRLLRQCMQARFDSDSKNWAYLTKIELNKQQKFNPQTFKDYWLAGAT</sequence>
<organism evidence="1 3">
    <name type="scientific">Medicago truncatula</name>
    <name type="common">Barrel medic</name>
    <name type="synonym">Medicago tribuloides</name>
    <dbReference type="NCBI Taxonomy" id="3880"/>
    <lineage>
        <taxon>Eukaryota</taxon>
        <taxon>Viridiplantae</taxon>
        <taxon>Streptophyta</taxon>
        <taxon>Embryophyta</taxon>
        <taxon>Tracheophyta</taxon>
        <taxon>Spermatophyta</taxon>
        <taxon>Magnoliopsida</taxon>
        <taxon>eudicotyledons</taxon>
        <taxon>Gunneridae</taxon>
        <taxon>Pentapetalae</taxon>
        <taxon>rosids</taxon>
        <taxon>fabids</taxon>
        <taxon>Fabales</taxon>
        <taxon>Fabaceae</taxon>
        <taxon>Papilionoideae</taxon>
        <taxon>50 kb inversion clade</taxon>
        <taxon>NPAAA clade</taxon>
        <taxon>Hologalegina</taxon>
        <taxon>IRL clade</taxon>
        <taxon>Trifolieae</taxon>
        <taxon>Medicago</taxon>
    </lineage>
</organism>
<accession>A0A072UQ34</accession>
<dbReference type="EnsemblPlants" id="KEH27950">
    <property type="protein sequence ID" value="KEH27950"/>
    <property type="gene ID" value="MTR_5g052160"/>
</dbReference>
<evidence type="ECO:0000313" key="3">
    <source>
        <dbReference type="Proteomes" id="UP000002051"/>
    </source>
</evidence>
<dbReference type="AlphaFoldDB" id="A0A072UQ34"/>
<evidence type="ECO:0000313" key="2">
    <source>
        <dbReference type="EnsemblPlants" id="KEH27950"/>
    </source>
</evidence>
<proteinExistence type="predicted"/>
<protein>
    <submittedName>
        <fullName evidence="1 2">Uncharacterized protein</fullName>
    </submittedName>
</protein>
<reference evidence="1 3" key="2">
    <citation type="journal article" date="2014" name="BMC Genomics">
        <title>An improved genome release (version Mt4.0) for the model legume Medicago truncatula.</title>
        <authorList>
            <person name="Tang H."/>
            <person name="Krishnakumar V."/>
            <person name="Bidwell S."/>
            <person name="Rosen B."/>
            <person name="Chan A."/>
            <person name="Zhou S."/>
            <person name="Gentzbittel L."/>
            <person name="Childs K.L."/>
            <person name="Yandell M."/>
            <person name="Gundlach H."/>
            <person name="Mayer K.F."/>
            <person name="Schwartz D.C."/>
            <person name="Town C.D."/>
        </authorList>
    </citation>
    <scope>GENOME REANNOTATION</scope>
    <source>
        <strain evidence="1">A17</strain>
        <strain evidence="2 3">cv. Jemalong A17</strain>
    </source>
</reference>
<dbReference type="HOGENOM" id="CLU_2964355_0_0_1"/>
<name>A0A072UQ34_MEDTR</name>
<reference evidence="1 3" key="1">
    <citation type="journal article" date="2011" name="Nature">
        <title>The Medicago genome provides insight into the evolution of rhizobial symbioses.</title>
        <authorList>
            <person name="Young N.D."/>
            <person name="Debelle F."/>
            <person name="Oldroyd G.E."/>
            <person name="Geurts R."/>
            <person name="Cannon S.B."/>
            <person name="Udvardi M.K."/>
            <person name="Benedito V.A."/>
            <person name="Mayer K.F."/>
            <person name="Gouzy J."/>
            <person name="Schoof H."/>
            <person name="Van de Peer Y."/>
            <person name="Proost S."/>
            <person name="Cook D.R."/>
            <person name="Meyers B.C."/>
            <person name="Spannagl M."/>
            <person name="Cheung F."/>
            <person name="De Mita S."/>
            <person name="Krishnakumar V."/>
            <person name="Gundlach H."/>
            <person name="Zhou S."/>
            <person name="Mudge J."/>
            <person name="Bharti A.K."/>
            <person name="Murray J.D."/>
            <person name="Naoumkina M.A."/>
            <person name="Rosen B."/>
            <person name="Silverstein K.A."/>
            <person name="Tang H."/>
            <person name="Rombauts S."/>
            <person name="Zhao P.X."/>
            <person name="Zhou P."/>
            <person name="Barbe V."/>
            <person name="Bardou P."/>
            <person name="Bechner M."/>
            <person name="Bellec A."/>
            <person name="Berger A."/>
            <person name="Berges H."/>
            <person name="Bidwell S."/>
            <person name="Bisseling T."/>
            <person name="Choisne N."/>
            <person name="Couloux A."/>
            <person name="Denny R."/>
            <person name="Deshpande S."/>
            <person name="Dai X."/>
            <person name="Doyle J.J."/>
            <person name="Dudez A.M."/>
            <person name="Farmer A.D."/>
            <person name="Fouteau S."/>
            <person name="Franken C."/>
            <person name="Gibelin C."/>
            <person name="Gish J."/>
            <person name="Goldstein S."/>
            <person name="Gonzalez A.J."/>
            <person name="Green P.J."/>
            <person name="Hallab A."/>
            <person name="Hartog M."/>
            <person name="Hua A."/>
            <person name="Humphray S.J."/>
            <person name="Jeong D.H."/>
            <person name="Jing Y."/>
            <person name="Jocker A."/>
            <person name="Kenton S.M."/>
            <person name="Kim D.J."/>
            <person name="Klee K."/>
            <person name="Lai H."/>
            <person name="Lang C."/>
            <person name="Lin S."/>
            <person name="Macmil S.L."/>
            <person name="Magdelenat G."/>
            <person name="Matthews L."/>
            <person name="McCorrison J."/>
            <person name="Monaghan E.L."/>
            <person name="Mun J.H."/>
            <person name="Najar F.Z."/>
            <person name="Nicholson C."/>
            <person name="Noirot C."/>
            <person name="O'Bleness M."/>
            <person name="Paule C.R."/>
            <person name="Poulain J."/>
            <person name="Prion F."/>
            <person name="Qin B."/>
            <person name="Qu C."/>
            <person name="Retzel E.F."/>
            <person name="Riddle C."/>
            <person name="Sallet E."/>
            <person name="Samain S."/>
            <person name="Samson N."/>
            <person name="Sanders I."/>
            <person name="Saurat O."/>
            <person name="Scarpelli C."/>
            <person name="Schiex T."/>
            <person name="Segurens B."/>
            <person name="Severin A.J."/>
            <person name="Sherrier D.J."/>
            <person name="Shi R."/>
            <person name="Sims S."/>
            <person name="Singer S.R."/>
            <person name="Sinharoy S."/>
            <person name="Sterck L."/>
            <person name="Viollet A."/>
            <person name="Wang B.B."/>
            <person name="Wang K."/>
            <person name="Wang M."/>
            <person name="Wang X."/>
            <person name="Warfsmann J."/>
            <person name="Weissenbach J."/>
            <person name="White D.D."/>
            <person name="White J.D."/>
            <person name="Wiley G.B."/>
            <person name="Wincker P."/>
            <person name="Xing Y."/>
            <person name="Yang L."/>
            <person name="Yao Z."/>
            <person name="Ying F."/>
            <person name="Zhai J."/>
            <person name="Zhou L."/>
            <person name="Zuber A."/>
            <person name="Denarie J."/>
            <person name="Dixon R.A."/>
            <person name="May G.D."/>
            <person name="Schwartz D.C."/>
            <person name="Rogers J."/>
            <person name="Quetier F."/>
            <person name="Town C.D."/>
            <person name="Roe B.A."/>
        </authorList>
    </citation>
    <scope>NUCLEOTIDE SEQUENCE [LARGE SCALE GENOMIC DNA]</scope>
    <source>
        <strain evidence="1">A17</strain>
        <strain evidence="2 3">cv. Jemalong A17</strain>
    </source>
</reference>
<dbReference type="Proteomes" id="UP000002051">
    <property type="component" value="Chromosome 5"/>
</dbReference>
<gene>
    <name evidence="1" type="ordered locus">MTR_5g052160</name>
</gene>
<reference evidence="2" key="3">
    <citation type="submission" date="2015-04" db="UniProtKB">
        <authorList>
            <consortium name="EnsemblPlants"/>
        </authorList>
    </citation>
    <scope>IDENTIFICATION</scope>
    <source>
        <strain evidence="2">cv. Jemalong A17</strain>
    </source>
</reference>